<organism evidence="1 2">
    <name type="scientific">Kingdonia uniflora</name>
    <dbReference type="NCBI Taxonomy" id="39325"/>
    <lineage>
        <taxon>Eukaryota</taxon>
        <taxon>Viridiplantae</taxon>
        <taxon>Streptophyta</taxon>
        <taxon>Embryophyta</taxon>
        <taxon>Tracheophyta</taxon>
        <taxon>Spermatophyta</taxon>
        <taxon>Magnoliopsida</taxon>
        <taxon>Ranunculales</taxon>
        <taxon>Circaeasteraceae</taxon>
        <taxon>Kingdonia</taxon>
    </lineage>
</organism>
<protein>
    <submittedName>
        <fullName evidence="1">Uncharacterized protein</fullName>
    </submittedName>
</protein>
<reference evidence="1 2" key="1">
    <citation type="journal article" date="2020" name="IScience">
        <title>Genome Sequencing of the Endangered Kingdonia uniflora (Circaeasteraceae, Ranunculales) Reveals Potential Mechanisms of Evolutionary Specialization.</title>
        <authorList>
            <person name="Sun Y."/>
            <person name="Deng T."/>
            <person name="Zhang A."/>
            <person name="Moore M.J."/>
            <person name="Landis J.B."/>
            <person name="Lin N."/>
            <person name="Zhang H."/>
            <person name="Zhang X."/>
            <person name="Huang J."/>
            <person name="Zhang X."/>
            <person name="Sun H."/>
            <person name="Wang H."/>
        </authorList>
    </citation>
    <scope>NUCLEOTIDE SEQUENCE [LARGE SCALE GENOMIC DNA]</scope>
    <source>
        <strain evidence="1">TB1705</strain>
        <tissue evidence="1">Leaf</tissue>
    </source>
</reference>
<proteinExistence type="predicted"/>
<evidence type="ECO:0000313" key="2">
    <source>
        <dbReference type="Proteomes" id="UP000541444"/>
    </source>
</evidence>
<dbReference type="AlphaFoldDB" id="A0A7J7NYI0"/>
<accession>A0A7J7NYI0</accession>
<comment type="caution">
    <text evidence="1">The sequence shown here is derived from an EMBL/GenBank/DDBJ whole genome shotgun (WGS) entry which is preliminary data.</text>
</comment>
<evidence type="ECO:0000313" key="1">
    <source>
        <dbReference type="EMBL" id="KAF6171994.1"/>
    </source>
</evidence>
<dbReference type="EMBL" id="JACGCM010000445">
    <property type="protein sequence ID" value="KAF6171994.1"/>
    <property type="molecule type" value="Genomic_DNA"/>
</dbReference>
<keyword evidence="2" id="KW-1185">Reference proteome</keyword>
<sequence length="226" mass="25611">MSQGDLEKATIMSNTILSQSPPNSALNIQPSMSPSIISFVNPITSFEESMTETEYFLLFSNDFFDDDDDEIKYEHMESPSHYTIICEEFVDNDICTKVKELEIAKPIADVINLSFPFQSPYESPQPCLEPRPPSTNFNDENQWVDDPSLQDILLLLGTDSVLVTHLPTTPIPMPTSPFHEPNGGTMTINDFEDFYRDNSCCISVNESLNYFEDLNDPEINEMKLVT</sequence>
<gene>
    <name evidence="1" type="ORF">GIB67_029412</name>
</gene>
<name>A0A7J7NYI0_9MAGN</name>
<dbReference type="Proteomes" id="UP000541444">
    <property type="component" value="Unassembled WGS sequence"/>
</dbReference>